<sequence length="255" mass="26528">MHLLCRDGSPLPQPEAVTFGDAGALALADLYAVPAPPSGTVHVRAMMNTTIDGAVRGADGSSGPLRNPDDSFVFDVLRALTDVVLVGAATVRAEDYGELGGREDLLSPSRRPGGASRPALAIWSISGDLPPLSADQPTYLISPRDSAAAAGRRAGLPASQVITADTPAEALEGLAALGMRAVQAEGGPTVLGRLAAEGLLDELCFSTTHRTVGGDSSRAIHADAHDQRWALSSLLLGEHATITRYRRVDDDHRTV</sequence>
<comment type="caution">
    <text evidence="5">The sequence shown here is derived from an EMBL/GenBank/DDBJ whole genome shotgun (WGS) entry which is preliminary data.</text>
</comment>
<evidence type="ECO:0000256" key="3">
    <source>
        <dbReference type="ARBA" id="ARBA00023002"/>
    </source>
</evidence>
<evidence type="ECO:0000313" key="6">
    <source>
        <dbReference type="Proteomes" id="UP000218598"/>
    </source>
</evidence>
<accession>A0A2A3YKT3</accession>
<reference evidence="5 6" key="1">
    <citation type="journal article" date="2017" name="Elife">
        <title>Extensive horizontal gene transfer in cheese-associated bacteria.</title>
        <authorList>
            <person name="Bonham K.S."/>
            <person name="Wolfe B.E."/>
            <person name="Dutton R.J."/>
        </authorList>
    </citation>
    <scope>NUCLEOTIDE SEQUENCE [LARGE SCALE GENOMIC DNA]</scope>
    <source>
        <strain evidence="5 6">341_9</strain>
    </source>
</reference>
<dbReference type="Pfam" id="PF01872">
    <property type="entry name" value="RibD_C"/>
    <property type="match status" value="1"/>
</dbReference>
<name>A0A2A3YKT3_9MICO</name>
<evidence type="ECO:0000256" key="2">
    <source>
        <dbReference type="ARBA" id="ARBA00022857"/>
    </source>
</evidence>
<dbReference type="PANTHER" id="PTHR38011:SF7">
    <property type="entry name" value="2,5-DIAMINO-6-RIBOSYLAMINO-4(3H)-PYRIMIDINONE 5'-PHOSPHATE REDUCTASE"/>
    <property type="match status" value="1"/>
</dbReference>
<dbReference type="InterPro" id="IPR024072">
    <property type="entry name" value="DHFR-like_dom_sf"/>
</dbReference>
<dbReference type="RefSeq" id="WP_096164352.1">
    <property type="nucleotide sequence ID" value="NZ_BAAAIQ010000013.1"/>
</dbReference>
<dbReference type="Proteomes" id="UP000218598">
    <property type="component" value="Unassembled WGS sequence"/>
</dbReference>
<comment type="pathway">
    <text evidence="1">Cofactor biosynthesis; riboflavin biosynthesis.</text>
</comment>
<gene>
    <name evidence="5" type="ORF">CIK66_06830</name>
</gene>
<dbReference type="PANTHER" id="PTHR38011">
    <property type="entry name" value="DIHYDROFOLATE REDUCTASE FAMILY PROTEIN (AFU_ORTHOLOGUE AFUA_8G06820)"/>
    <property type="match status" value="1"/>
</dbReference>
<evidence type="ECO:0000313" key="5">
    <source>
        <dbReference type="EMBL" id="PCC39901.1"/>
    </source>
</evidence>
<dbReference type="InterPro" id="IPR050765">
    <property type="entry name" value="Riboflavin_Biosynth_HTPR"/>
</dbReference>
<dbReference type="GO" id="GO:0009231">
    <property type="term" value="P:riboflavin biosynthetic process"/>
    <property type="evidence" value="ECO:0007669"/>
    <property type="project" value="InterPro"/>
</dbReference>
<protein>
    <submittedName>
        <fullName evidence="5">Pyrimidine reductase</fullName>
    </submittedName>
</protein>
<dbReference type="GeneID" id="95326959"/>
<dbReference type="SUPFAM" id="SSF53597">
    <property type="entry name" value="Dihydrofolate reductase-like"/>
    <property type="match status" value="1"/>
</dbReference>
<dbReference type="Gene3D" id="3.40.430.10">
    <property type="entry name" value="Dihydrofolate Reductase, subunit A"/>
    <property type="match status" value="1"/>
</dbReference>
<dbReference type="AlphaFoldDB" id="A0A2A3YKT3"/>
<keyword evidence="3" id="KW-0560">Oxidoreductase</keyword>
<keyword evidence="6" id="KW-1185">Reference proteome</keyword>
<dbReference type="InterPro" id="IPR002734">
    <property type="entry name" value="RibDG_C"/>
</dbReference>
<proteinExistence type="predicted"/>
<feature type="domain" description="Bacterial bifunctional deaminase-reductase C-terminal" evidence="4">
    <location>
        <begin position="42"/>
        <end position="221"/>
    </location>
</feature>
<keyword evidence="2" id="KW-0521">NADP</keyword>
<evidence type="ECO:0000259" key="4">
    <source>
        <dbReference type="Pfam" id="PF01872"/>
    </source>
</evidence>
<dbReference type="GO" id="GO:0008703">
    <property type="term" value="F:5-amino-6-(5-phosphoribosylamino)uracil reductase activity"/>
    <property type="evidence" value="ECO:0007669"/>
    <property type="project" value="InterPro"/>
</dbReference>
<dbReference type="OrthoDB" id="5243299at2"/>
<evidence type="ECO:0000256" key="1">
    <source>
        <dbReference type="ARBA" id="ARBA00005104"/>
    </source>
</evidence>
<organism evidence="5 6">
    <name type="scientific">Brachybacterium alimentarium</name>
    <dbReference type="NCBI Taxonomy" id="47845"/>
    <lineage>
        <taxon>Bacteria</taxon>
        <taxon>Bacillati</taxon>
        <taxon>Actinomycetota</taxon>
        <taxon>Actinomycetes</taxon>
        <taxon>Micrococcales</taxon>
        <taxon>Dermabacteraceae</taxon>
        <taxon>Brachybacterium</taxon>
    </lineage>
</organism>
<dbReference type="EMBL" id="NRGR01000011">
    <property type="protein sequence ID" value="PCC39901.1"/>
    <property type="molecule type" value="Genomic_DNA"/>
</dbReference>